<organism evidence="1 2">
    <name type="scientific">Triplophysa tibetana</name>
    <dbReference type="NCBI Taxonomy" id="1572043"/>
    <lineage>
        <taxon>Eukaryota</taxon>
        <taxon>Metazoa</taxon>
        <taxon>Chordata</taxon>
        <taxon>Craniata</taxon>
        <taxon>Vertebrata</taxon>
        <taxon>Euteleostomi</taxon>
        <taxon>Actinopterygii</taxon>
        <taxon>Neopterygii</taxon>
        <taxon>Teleostei</taxon>
        <taxon>Ostariophysi</taxon>
        <taxon>Cypriniformes</taxon>
        <taxon>Nemacheilidae</taxon>
        <taxon>Triplophysa</taxon>
    </lineage>
</organism>
<protein>
    <submittedName>
        <fullName evidence="1">Uncharacterized protein</fullName>
    </submittedName>
</protein>
<dbReference type="AlphaFoldDB" id="A0A5A9NKQ6"/>
<name>A0A5A9NKQ6_9TELE</name>
<reference evidence="1 2" key="1">
    <citation type="journal article" date="2019" name="Mol. Ecol. Resour.">
        <title>Chromosome-level genome assembly of Triplophysa tibetana, a fish adapted to the harsh high-altitude environment of the Tibetan Plateau.</title>
        <authorList>
            <person name="Yang X."/>
            <person name="Liu H."/>
            <person name="Ma Z."/>
            <person name="Zou Y."/>
            <person name="Zou M."/>
            <person name="Mao Y."/>
            <person name="Li X."/>
            <person name="Wang H."/>
            <person name="Chen T."/>
            <person name="Wang W."/>
            <person name="Yang R."/>
        </authorList>
    </citation>
    <scope>NUCLEOTIDE SEQUENCE [LARGE SCALE GENOMIC DNA]</scope>
    <source>
        <strain evidence="1">TTIB1903HZAU</strain>
        <tissue evidence="1">Muscle</tissue>
    </source>
</reference>
<keyword evidence="2" id="KW-1185">Reference proteome</keyword>
<evidence type="ECO:0000313" key="2">
    <source>
        <dbReference type="Proteomes" id="UP000324632"/>
    </source>
</evidence>
<dbReference type="EMBL" id="SOYY01000018">
    <property type="protein sequence ID" value="KAA0708777.1"/>
    <property type="molecule type" value="Genomic_DNA"/>
</dbReference>
<sequence>MSLQRRTQTLDGMLSAVACVKESFSKKRNTESFQALYMKATRMCETLHLTPIASPRVRIPPQRFTAAASTTLAVDSMPQSGTSASTDESEYLPDLSGWSRLLSRYFIGTRERKTAAAPVKVGQSV</sequence>
<comment type="caution">
    <text evidence="1">The sequence shown here is derived from an EMBL/GenBank/DDBJ whole genome shotgun (WGS) entry which is preliminary data.</text>
</comment>
<dbReference type="Proteomes" id="UP000324632">
    <property type="component" value="Chromosome 18"/>
</dbReference>
<accession>A0A5A9NKQ6</accession>
<gene>
    <name evidence="1" type="ORF">E1301_Tti019797</name>
</gene>
<evidence type="ECO:0000313" key="1">
    <source>
        <dbReference type="EMBL" id="KAA0708777.1"/>
    </source>
</evidence>
<proteinExistence type="predicted"/>